<dbReference type="EMBL" id="BJYZ01000008">
    <property type="protein sequence ID" value="GEO38034.1"/>
    <property type="molecule type" value="Genomic_DNA"/>
</dbReference>
<dbReference type="SUPFAM" id="SSF51004">
    <property type="entry name" value="C-terminal (heme d1) domain of cytochrome cd1-nitrite reductase"/>
    <property type="match status" value="1"/>
</dbReference>
<evidence type="ECO:0000256" key="3">
    <source>
        <dbReference type="SAM" id="MobiDB-lite"/>
    </source>
</evidence>
<sequence>MSDDDPFELRRRGGSETRPETSIDRRQFLAAGALGTAGVMLALSGIGVPGTALAETPARFAYVGSYTKDPPGGGNDNPVGLSVFRVDPRSGEFMLIQQVPSANPSFVALDPTQRFLYVINEIDDYQGQKTGSAEAYSINPETGILSLLNRQPVMGTIPGHLTVDPTGKYLIVANYMGGNFVTLPITPDGRLGTVAGSFANKGSGPNAERQEGPHPHVVVFDKGKRFIATADLGVDKVQILRLDGGNLQLVSEASMAPGAGPRHVVFHDNGRILYVVNELNATVTALEYDQSSGQLGGQLQTVSTEPAGYAGPQSTAEIAIHPSGKFLYASNRGHNSIAGFRIDPANGMLSPIGHTTSGIDFPRNFAIDPSGAWLYAANQKGDTIVQFRVDQATGKLVPTGRVTRSVTPVAIVFSTRT</sequence>
<proteinExistence type="inferred from homology"/>
<comment type="caution">
    <text evidence="5">The sequence shown here is derived from an EMBL/GenBank/DDBJ whole genome shotgun (WGS) entry which is preliminary data.</text>
</comment>
<feature type="transmembrane region" description="Helical" evidence="4">
    <location>
        <begin position="28"/>
        <end position="48"/>
    </location>
</feature>
<dbReference type="InterPro" id="IPR015943">
    <property type="entry name" value="WD40/YVTN_repeat-like_dom_sf"/>
</dbReference>
<name>A0A512DNH7_9PROT</name>
<gene>
    <name evidence="5" type="ORF">SAE02_21820</name>
</gene>
<dbReference type="GO" id="GO:0017057">
    <property type="term" value="F:6-phosphogluconolactonase activity"/>
    <property type="evidence" value="ECO:0007669"/>
    <property type="project" value="TreeGrafter"/>
</dbReference>
<keyword evidence="4" id="KW-0472">Membrane</keyword>
<dbReference type="PANTHER" id="PTHR30344:SF1">
    <property type="entry name" value="6-PHOSPHOGLUCONOLACTONASE"/>
    <property type="match status" value="1"/>
</dbReference>
<keyword evidence="4" id="KW-1133">Transmembrane helix</keyword>
<dbReference type="OrthoDB" id="9790815at2"/>
<evidence type="ECO:0000313" key="6">
    <source>
        <dbReference type="Proteomes" id="UP000321523"/>
    </source>
</evidence>
<dbReference type="RefSeq" id="WP_052831501.1">
    <property type="nucleotide sequence ID" value="NZ_BJYZ01000008.1"/>
</dbReference>
<keyword evidence="6" id="KW-1185">Reference proteome</keyword>
<feature type="compositionally biased region" description="Basic and acidic residues" evidence="3">
    <location>
        <begin position="7"/>
        <end position="23"/>
    </location>
</feature>
<evidence type="ECO:0000256" key="4">
    <source>
        <dbReference type="SAM" id="Phobius"/>
    </source>
</evidence>
<dbReference type="InterPro" id="IPR011048">
    <property type="entry name" value="Haem_d1_sf"/>
</dbReference>
<accession>A0A512DNH7</accession>
<dbReference type="Gene3D" id="2.130.10.10">
    <property type="entry name" value="YVTN repeat-like/Quinoprotein amine dehydrogenase"/>
    <property type="match status" value="1"/>
</dbReference>
<dbReference type="InterPro" id="IPR006311">
    <property type="entry name" value="TAT_signal"/>
</dbReference>
<dbReference type="GO" id="GO:0006006">
    <property type="term" value="P:glucose metabolic process"/>
    <property type="evidence" value="ECO:0007669"/>
    <property type="project" value="UniProtKB-KW"/>
</dbReference>
<evidence type="ECO:0000256" key="2">
    <source>
        <dbReference type="ARBA" id="ARBA00022526"/>
    </source>
</evidence>
<protein>
    <submittedName>
        <fullName evidence="5">6-phosphogluconolactonase</fullName>
    </submittedName>
</protein>
<dbReference type="Proteomes" id="UP000321523">
    <property type="component" value="Unassembled WGS sequence"/>
</dbReference>
<dbReference type="PROSITE" id="PS51318">
    <property type="entry name" value="TAT"/>
    <property type="match status" value="1"/>
</dbReference>
<dbReference type="InterPro" id="IPR019405">
    <property type="entry name" value="Lactonase_7-beta_prop"/>
</dbReference>
<dbReference type="InterPro" id="IPR050282">
    <property type="entry name" value="Cycloisomerase_2"/>
</dbReference>
<evidence type="ECO:0000256" key="1">
    <source>
        <dbReference type="ARBA" id="ARBA00005564"/>
    </source>
</evidence>
<evidence type="ECO:0000313" key="5">
    <source>
        <dbReference type="EMBL" id="GEO38034.1"/>
    </source>
</evidence>
<feature type="region of interest" description="Disordered" evidence="3">
    <location>
        <begin position="1"/>
        <end position="23"/>
    </location>
</feature>
<comment type="similarity">
    <text evidence="1">Belongs to the cycloisomerase 2 family.</text>
</comment>
<dbReference type="PANTHER" id="PTHR30344">
    <property type="entry name" value="6-PHOSPHOGLUCONOLACTONASE-RELATED"/>
    <property type="match status" value="1"/>
</dbReference>
<reference evidence="5 6" key="1">
    <citation type="submission" date="2019-07" db="EMBL/GenBank/DDBJ databases">
        <title>Whole genome shotgun sequence of Skermanella aerolata NBRC 106429.</title>
        <authorList>
            <person name="Hosoyama A."/>
            <person name="Uohara A."/>
            <person name="Ohji S."/>
            <person name="Ichikawa N."/>
        </authorList>
    </citation>
    <scope>NUCLEOTIDE SEQUENCE [LARGE SCALE GENOMIC DNA]</scope>
    <source>
        <strain evidence="5 6">NBRC 106429</strain>
    </source>
</reference>
<dbReference type="AlphaFoldDB" id="A0A512DNH7"/>
<organism evidence="5 6">
    <name type="scientific">Skermanella aerolata</name>
    <dbReference type="NCBI Taxonomy" id="393310"/>
    <lineage>
        <taxon>Bacteria</taxon>
        <taxon>Pseudomonadati</taxon>
        <taxon>Pseudomonadota</taxon>
        <taxon>Alphaproteobacteria</taxon>
        <taxon>Rhodospirillales</taxon>
        <taxon>Azospirillaceae</taxon>
        <taxon>Skermanella</taxon>
    </lineage>
</organism>
<keyword evidence="2" id="KW-0119">Carbohydrate metabolism</keyword>
<dbReference type="Pfam" id="PF10282">
    <property type="entry name" value="Lactonase"/>
    <property type="match status" value="1"/>
</dbReference>
<keyword evidence="2" id="KW-0313">Glucose metabolism</keyword>
<keyword evidence="4" id="KW-0812">Transmembrane</keyword>